<dbReference type="OrthoDB" id="2967462at2"/>
<reference evidence="2" key="1">
    <citation type="submission" date="2016-10" db="EMBL/GenBank/DDBJ databases">
        <authorList>
            <person name="Varghese N."/>
            <person name="Submissions S."/>
        </authorList>
    </citation>
    <scope>NUCLEOTIDE SEQUENCE [LARGE SCALE GENOMIC DNA]</scope>
    <source>
        <strain evidence="2">M1</strain>
    </source>
</reference>
<organism evidence="1 2">
    <name type="scientific">Parageobacillus thermantarcticus</name>
    <dbReference type="NCBI Taxonomy" id="186116"/>
    <lineage>
        <taxon>Bacteria</taxon>
        <taxon>Bacillati</taxon>
        <taxon>Bacillota</taxon>
        <taxon>Bacilli</taxon>
        <taxon>Bacillales</taxon>
        <taxon>Anoxybacillaceae</taxon>
        <taxon>Parageobacillus</taxon>
    </lineage>
</organism>
<evidence type="ECO:0000313" key="1">
    <source>
        <dbReference type="EMBL" id="SFA55523.1"/>
    </source>
</evidence>
<dbReference type="Proteomes" id="UP000198650">
    <property type="component" value="Unassembled WGS sequence"/>
</dbReference>
<name>A0A1I0TVB0_9BACL</name>
<dbReference type="RefSeq" id="WP_090952020.1">
    <property type="nucleotide sequence ID" value="NZ_FOJS01000063.1"/>
</dbReference>
<accession>A0A1I0TVB0</accession>
<keyword evidence="2" id="KW-1185">Reference proteome</keyword>
<protein>
    <submittedName>
        <fullName evidence="1">Uncharacterized protein</fullName>
    </submittedName>
</protein>
<evidence type="ECO:0000313" key="2">
    <source>
        <dbReference type="Proteomes" id="UP000198650"/>
    </source>
</evidence>
<dbReference type="AlphaFoldDB" id="A0A1I0TVB0"/>
<gene>
    <name evidence="1" type="ORF">SAMN05192569_10633</name>
</gene>
<dbReference type="EMBL" id="FOJS01000063">
    <property type="protein sequence ID" value="SFA55523.1"/>
    <property type="molecule type" value="Genomic_DNA"/>
</dbReference>
<proteinExistence type="predicted"/>
<dbReference type="STRING" id="186116.SAMN05192569_10633"/>
<sequence>MEQLTIFDFVEDGQTADISILNRIQSAFPGWEAIGYVKTYEWRWRDGTEEDYSAIIRRNDEYLWVHVWLYEDGRTQQGYVQRADFEPHWFDLYEKKGKHWVWRSLDDRNRVFEVARKNMG</sequence>